<sequence length="707" mass="79191">MNTICCLNPHCLNYNPDNCKYCQKCGSKLILRERFIPRKILGQGGFGRTFLATDTGKPSQPLCVIKQFLPQAQGTDTIDKASRLFNQEARQLEELGQHPQIPELFDYFTHSEDNRQYLVQEYIEGDTLEVELQKKGVFSTTQIRELLIELLNILAFVHEKQVIHRDIKPENIIRRAMDSKLFLVDFGAAKVVDGQAEMKEGTVIGSMEYCAPEQIRGQATFSSDIYSLGVTCMYLVTNVDPTSFYDTTTEKFLWRNHLGTNSVTDQLGRILDKMTASVRERYQSVGEVIKELNFAESNQSETKSDVNPVNYWQTLVSRAVEKGKQSVQQWFSINDSQVAEILATVTSQLPTTEALLLGKPQTGKSSIVRGFTGVSPEIIGQGFRPHTQNTERYIYPNNDLPLIIFTDTVGLGDTDKDTEVIIQEIIKDLNTGTKRARVFILTVKINDFATDTLRNIAQKLRQQYTHIPCLLAVTCLHEIYPPDMKNHPDYPPNFAEINRAFDEIKANFSGLYDRATLVDFTLEEDGYSPVFYGLEAFRDSLTSLLPEAEAKTIYQLLDEQAGDKLGNIYRDTARRYILPFSIMATTLAAVPLPFTTMPVLTALQVSMVGLLGKLYGQTLTPSQAGGIVSTITGGFLAQAIGRELIKFIPGFGTVIAASWAGAYTWSLGEAACVYFGDLMGGKKPDLQTIQNVMEQTFQSKENTQKEE</sequence>
<gene>
    <name evidence="11" type="ORF">IAR63_15945</name>
</gene>
<feature type="domain" description="Protein kinase" evidence="10">
    <location>
        <begin position="35"/>
        <end position="294"/>
    </location>
</feature>
<dbReference type="GO" id="GO:0004674">
    <property type="term" value="F:protein serine/threonine kinase activity"/>
    <property type="evidence" value="ECO:0007669"/>
    <property type="project" value="UniProtKB-KW"/>
</dbReference>
<evidence type="ECO:0000256" key="5">
    <source>
        <dbReference type="ARBA" id="ARBA00022777"/>
    </source>
</evidence>
<comment type="catalytic activity">
    <reaction evidence="8">
        <text>L-seryl-[protein] + ATP = O-phospho-L-seryl-[protein] + ADP + H(+)</text>
        <dbReference type="Rhea" id="RHEA:17989"/>
        <dbReference type="Rhea" id="RHEA-COMP:9863"/>
        <dbReference type="Rhea" id="RHEA-COMP:11604"/>
        <dbReference type="ChEBI" id="CHEBI:15378"/>
        <dbReference type="ChEBI" id="CHEBI:29999"/>
        <dbReference type="ChEBI" id="CHEBI:30616"/>
        <dbReference type="ChEBI" id="CHEBI:83421"/>
        <dbReference type="ChEBI" id="CHEBI:456216"/>
        <dbReference type="EC" id="2.7.11.1"/>
    </reaction>
</comment>
<evidence type="ECO:0000256" key="2">
    <source>
        <dbReference type="ARBA" id="ARBA00022527"/>
    </source>
</evidence>
<evidence type="ECO:0000256" key="3">
    <source>
        <dbReference type="ARBA" id="ARBA00022679"/>
    </source>
</evidence>
<dbReference type="PANTHER" id="PTHR24363">
    <property type="entry name" value="SERINE/THREONINE PROTEIN KINASE"/>
    <property type="match status" value="1"/>
</dbReference>
<dbReference type="Pfam" id="PF01926">
    <property type="entry name" value="MMR_HSR1"/>
    <property type="match status" value="1"/>
</dbReference>
<organism evidence="11 12">
    <name type="scientific">Cylindrospermopsis curvispora GIHE-G1</name>
    <dbReference type="NCBI Taxonomy" id="2666332"/>
    <lineage>
        <taxon>Bacteria</taxon>
        <taxon>Bacillati</taxon>
        <taxon>Cyanobacteriota</taxon>
        <taxon>Cyanophyceae</taxon>
        <taxon>Nostocales</taxon>
        <taxon>Aphanizomenonaceae</taxon>
        <taxon>Cylindrospermopsis</taxon>
    </lineage>
</organism>
<dbReference type="PROSITE" id="PS50011">
    <property type="entry name" value="PROTEIN_KINASE_DOM"/>
    <property type="match status" value="1"/>
</dbReference>
<keyword evidence="2" id="KW-0723">Serine/threonine-protein kinase</keyword>
<proteinExistence type="predicted"/>
<dbReference type="InterPro" id="IPR027417">
    <property type="entry name" value="P-loop_NTPase"/>
</dbReference>
<keyword evidence="3" id="KW-0808">Transferase</keyword>
<keyword evidence="5 11" id="KW-0418">Kinase</keyword>
<name>A0A7H0EZU0_9CYAN</name>
<dbReference type="AlphaFoldDB" id="A0A7H0EZU0"/>
<keyword evidence="6 9" id="KW-0067">ATP-binding</keyword>
<dbReference type="SUPFAM" id="SSF56112">
    <property type="entry name" value="Protein kinase-like (PK-like)"/>
    <property type="match status" value="1"/>
</dbReference>
<dbReference type="PROSITE" id="PS00107">
    <property type="entry name" value="PROTEIN_KINASE_ATP"/>
    <property type="match status" value="1"/>
</dbReference>
<evidence type="ECO:0000259" key="10">
    <source>
        <dbReference type="PROSITE" id="PS50011"/>
    </source>
</evidence>
<evidence type="ECO:0000256" key="6">
    <source>
        <dbReference type="ARBA" id="ARBA00022840"/>
    </source>
</evidence>
<dbReference type="PANTHER" id="PTHR24363:SF0">
    <property type="entry name" value="SERINE_THREONINE KINASE LIKE DOMAIN CONTAINING 1"/>
    <property type="match status" value="1"/>
</dbReference>
<evidence type="ECO:0000256" key="1">
    <source>
        <dbReference type="ARBA" id="ARBA00012513"/>
    </source>
</evidence>
<dbReference type="NCBIfam" id="NF045510">
    <property type="entry name" value="4Cys_prefix_kin"/>
    <property type="match status" value="1"/>
</dbReference>
<keyword evidence="12" id="KW-1185">Reference proteome</keyword>
<dbReference type="InterPro" id="IPR011009">
    <property type="entry name" value="Kinase-like_dom_sf"/>
</dbReference>
<dbReference type="Gene3D" id="3.40.50.300">
    <property type="entry name" value="P-loop containing nucleotide triphosphate hydrolases"/>
    <property type="match status" value="1"/>
</dbReference>
<evidence type="ECO:0000256" key="4">
    <source>
        <dbReference type="ARBA" id="ARBA00022741"/>
    </source>
</evidence>
<dbReference type="GO" id="GO:0005524">
    <property type="term" value="F:ATP binding"/>
    <property type="evidence" value="ECO:0007669"/>
    <property type="project" value="UniProtKB-UniRule"/>
</dbReference>
<dbReference type="InterPro" id="IPR000719">
    <property type="entry name" value="Prot_kinase_dom"/>
</dbReference>
<dbReference type="CDD" id="cd14014">
    <property type="entry name" value="STKc_PknB_like"/>
    <property type="match status" value="1"/>
</dbReference>
<dbReference type="Gene3D" id="1.10.510.10">
    <property type="entry name" value="Transferase(Phosphotransferase) domain 1"/>
    <property type="match status" value="1"/>
</dbReference>
<protein>
    <recommendedName>
        <fullName evidence="1">non-specific serine/threonine protein kinase</fullName>
        <ecNumber evidence="1">2.7.11.1</ecNumber>
    </recommendedName>
</protein>
<dbReference type="GO" id="GO:0005525">
    <property type="term" value="F:GTP binding"/>
    <property type="evidence" value="ECO:0007669"/>
    <property type="project" value="InterPro"/>
</dbReference>
<comment type="catalytic activity">
    <reaction evidence="7">
        <text>L-threonyl-[protein] + ATP = O-phospho-L-threonyl-[protein] + ADP + H(+)</text>
        <dbReference type="Rhea" id="RHEA:46608"/>
        <dbReference type="Rhea" id="RHEA-COMP:11060"/>
        <dbReference type="Rhea" id="RHEA-COMP:11605"/>
        <dbReference type="ChEBI" id="CHEBI:15378"/>
        <dbReference type="ChEBI" id="CHEBI:30013"/>
        <dbReference type="ChEBI" id="CHEBI:30616"/>
        <dbReference type="ChEBI" id="CHEBI:61977"/>
        <dbReference type="ChEBI" id="CHEBI:456216"/>
        <dbReference type="EC" id="2.7.11.1"/>
    </reaction>
</comment>
<evidence type="ECO:0000313" key="12">
    <source>
        <dbReference type="Proteomes" id="UP000516013"/>
    </source>
</evidence>
<evidence type="ECO:0000256" key="7">
    <source>
        <dbReference type="ARBA" id="ARBA00047899"/>
    </source>
</evidence>
<dbReference type="Pfam" id="PF00069">
    <property type="entry name" value="Pkinase"/>
    <property type="match status" value="1"/>
</dbReference>
<accession>A0A7H0EZU0</accession>
<evidence type="ECO:0000313" key="11">
    <source>
        <dbReference type="EMBL" id="QNP29306.1"/>
    </source>
</evidence>
<dbReference type="Proteomes" id="UP000516013">
    <property type="component" value="Chromosome"/>
</dbReference>
<reference evidence="11 12" key="1">
    <citation type="submission" date="2020-08" db="EMBL/GenBank/DDBJ databases">
        <title>Complete genome sequence of Raphidiopsis curvispora isolated from drinking water reservoir in South Korea.</title>
        <authorList>
            <person name="Jeong J."/>
        </authorList>
    </citation>
    <scope>NUCLEOTIDE SEQUENCE [LARGE SCALE GENOMIC DNA]</scope>
    <source>
        <strain evidence="11 12">GIHE-G1</strain>
    </source>
</reference>
<dbReference type="EMBL" id="CP060822">
    <property type="protein sequence ID" value="QNP29306.1"/>
    <property type="molecule type" value="Genomic_DNA"/>
</dbReference>
<feature type="binding site" evidence="9">
    <location>
        <position position="66"/>
    </location>
    <ligand>
        <name>ATP</name>
        <dbReference type="ChEBI" id="CHEBI:30616"/>
    </ligand>
</feature>
<dbReference type="KEGG" id="ccur:IAR63_15945"/>
<evidence type="ECO:0000256" key="8">
    <source>
        <dbReference type="ARBA" id="ARBA00048679"/>
    </source>
</evidence>
<dbReference type="InterPro" id="IPR006073">
    <property type="entry name" value="GTP-bd"/>
</dbReference>
<keyword evidence="4 9" id="KW-0547">Nucleotide-binding</keyword>
<dbReference type="InterPro" id="IPR017441">
    <property type="entry name" value="Protein_kinase_ATP_BS"/>
</dbReference>
<evidence type="ECO:0000256" key="9">
    <source>
        <dbReference type="PROSITE-ProRule" id="PRU10141"/>
    </source>
</evidence>
<dbReference type="EC" id="2.7.11.1" evidence="1"/>
<dbReference type="SMART" id="SM00220">
    <property type="entry name" value="S_TKc"/>
    <property type="match status" value="1"/>
</dbReference>
<dbReference type="SUPFAM" id="SSF52540">
    <property type="entry name" value="P-loop containing nucleoside triphosphate hydrolases"/>
    <property type="match status" value="1"/>
</dbReference>